<protein>
    <submittedName>
        <fullName evidence="2">Uncharacterized protein</fullName>
    </submittedName>
</protein>
<evidence type="ECO:0000313" key="2">
    <source>
        <dbReference type="EMBL" id="KAK8015486.1"/>
    </source>
</evidence>
<dbReference type="Proteomes" id="UP001396898">
    <property type="component" value="Unassembled WGS sequence"/>
</dbReference>
<organism evidence="2 3">
    <name type="scientific">Apiospora marii</name>
    <dbReference type="NCBI Taxonomy" id="335849"/>
    <lineage>
        <taxon>Eukaryota</taxon>
        <taxon>Fungi</taxon>
        <taxon>Dikarya</taxon>
        <taxon>Ascomycota</taxon>
        <taxon>Pezizomycotina</taxon>
        <taxon>Sordariomycetes</taxon>
        <taxon>Xylariomycetidae</taxon>
        <taxon>Amphisphaeriales</taxon>
        <taxon>Apiosporaceae</taxon>
        <taxon>Apiospora</taxon>
    </lineage>
</organism>
<feature type="signal peptide" evidence="1">
    <location>
        <begin position="1"/>
        <end position="15"/>
    </location>
</feature>
<accession>A0ABR1RLL3</accession>
<feature type="chain" id="PRO_5046345007" evidence="1">
    <location>
        <begin position="16"/>
        <end position="178"/>
    </location>
</feature>
<keyword evidence="1" id="KW-0732">Signal</keyword>
<keyword evidence="3" id="KW-1185">Reference proteome</keyword>
<reference evidence="2 3" key="1">
    <citation type="submission" date="2023-01" db="EMBL/GenBank/DDBJ databases">
        <title>Analysis of 21 Apiospora genomes using comparative genomics revels a genus with tremendous synthesis potential of carbohydrate active enzymes and secondary metabolites.</title>
        <authorList>
            <person name="Sorensen T."/>
        </authorList>
    </citation>
    <scope>NUCLEOTIDE SEQUENCE [LARGE SCALE GENOMIC DNA]</scope>
    <source>
        <strain evidence="2 3">CBS 20057</strain>
    </source>
</reference>
<gene>
    <name evidence="2" type="ORF">PG991_008374</name>
</gene>
<comment type="caution">
    <text evidence="2">The sequence shown here is derived from an EMBL/GenBank/DDBJ whole genome shotgun (WGS) entry which is preliminary data.</text>
</comment>
<proteinExistence type="predicted"/>
<name>A0ABR1RLL3_9PEZI</name>
<sequence>MRLATALVLAAQASAVVVEPRSDQAAAAAVGFPPVFNHGWCGLHLHIYDQPKKFVWGGGDVKLDAKEREERGLPKYSIRVHDAHHSKRLEQEGRIPGPGERIEISSRDLPEKISMWLTPEDLNRVGTMQYGNSDKWTLGAPGTKDDRCSIGKWDRRRADFPEIGSDAYTVDMDCGFAC</sequence>
<evidence type="ECO:0000256" key="1">
    <source>
        <dbReference type="SAM" id="SignalP"/>
    </source>
</evidence>
<evidence type="ECO:0000313" key="3">
    <source>
        <dbReference type="Proteomes" id="UP001396898"/>
    </source>
</evidence>
<dbReference type="EMBL" id="JAQQWI010000012">
    <property type="protein sequence ID" value="KAK8015486.1"/>
    <property type="molecule type" value="Genomic_DNA"/>
</dbReference>